<gene>
    <name evidence="2" type="ORF">IAA72_04610</name>
</gene>
<reference evidence="2" key="2">
    <citation type="journal article" date="2021" name="PeerJ">
        <title>Extensive microbial diversity within the chicken gut microbiome revealed by metagenomics and culture.</title>
        <authorList>
            <person name="Gilroy R."/>
            <person name="Ravi A."/>
            <person name="Getino M."/>
            <person name="Pursley I."/>
            <person name="Horton D.L."/>
            <person name="Alikhan N.F."/>
            <person name="Baker D."/>
            <person name="Gharbi K."/>
            <person name="Hall N."/>
            <person name="Watson M."/>
            <person name="Adriaenssens E.M."/>
            <person name="Foster-Nyarko E."/>
            <person name="Jarju S."/>
            <person name="Secka A."/>
            <person name="Antonio M."/>
            <person name="Oren A."/>
            <person name="Chaudhuri R.R."/>
            <person name="La Ragione R."/>
            <person name="Hildebrand F."/>
            <person name="Pallen M.J."/>
        </authorList>
    </citation>
    <scope>NUCLEOTIDE SEQUENCE</scope>
    <source>
        <strain evidence="2">14700</strain>
    </source>
</reference>
<dbReference type="PANTHER" id="PTHR24096">
    <property type="entry name" value="LONG-CHAIN-FATTY-ACID--COA LIGASE"/>
    <property type="match status" value="1"/>
</dbReference>
<accession>A0A9D9ND25</accession>
<feature type="domain" description="AMP-dependent synthetase/ligase" evidence="1">
    <location>
        <begin position="35"/>
        <end position="418"/>
    </location>
</feature>
<dbReference type="EMBL" id="JADIMF010000073">
    <property type="protein sequence ID" value="MBO8469051.1"/>
    <property type="molecule type" value="Genomic_DNA"/>
</dbReference>
<evidence type="ECO:0000313" key="3">
    <source>
        <dbReference type="Proteomes" id="UP000810292"/>
    </source>
</evidence>
<evidence type="ECO:0000259" key="1">
    <source>
        <dbReference type="Pfam" id="PF00501"/>
    </source>
</evidence>
<dbReference type="Pfam" id="PF23562">
    <property type="entry name" value="AMP-binding_C_3"/>
    <property type="match status" value="1"/>
</dbReference>
<organism evidence="2 3">
    <name type="scientific">Candidatus Ornithospirochaeta stercoravium</name>
    <dbReference type="NCBI Taxonomy" id="2840897"/>
    <lineage>
        <taxon>Bacteria</taxon>
        <taxon>Pseudomonadati</taxon>
        <taxon>Spirochaetota</taxon>
        <taxon>Spirochaetia</taxon>
        <taxon>Spirochaetales</taxon>
        <taxon>Spirochaetaceae</taxon>
        <taxon>Spirochaetaceae incertae sedis</taxon>
        <taxon>Candidatus Ornithospirochaeta</taxon>
    </lineage>
</organism>
<dbReference type="InterPro" id="IPR020845">
    <property type="entry name" value="AMP-binding_CS"/>
</dbReference>
<dbReference type="InterPro" id="IPR042099">
    <property type="entry name" value="ANL_N_sf"/>
</dbReference>
<sequence length="572" mass="64383">MKTVEYRDAWSFLDQYRGKDFQGKWPTVPELFSLTAKRFPDKTAFRAFDPDVSYTYKEALDIMHRVSRYLHAEGFVKGDKIAVSGKNSPEWALAYFAIMYAGCVTVPLDFTLHDHEMEHFIEFGDVKALFIDSDRIANIDKDGKLGIKKYSLEKCDGYDFILDLDGPAADIPQQGNSDVAAILFTSGTTGIPKGVMLTNDNLVSDCFETQANLDFSDSVIYAILPLHHAYTMEAVVYISISIGNTVVFGRKLAMSRIFKEIREGNVTVFMSVPMLYNKMIASLMAGVKKKGRLTYAFVRTMMVFSGFWQALTGKNIGKKLFRSLLEKLSFENIRVCISGGGPLPVSTFRMFNQLGVKFVQGYGLTEASPITHVNPVEAFRTASVGKRFPDVEVKIVNPDSDGNGLIYIKGPMVMKGYYKNPEATREVLTEDGWLNTGDVGYQDKDGYLYLTGRAKSVIITEGGKNVFPEEIEDQFQLYNELDQVCVIGYMADKAMKREGIRIILVPSKEYADSVGNDKTVIEKHLNELVDNVNRSLQSYKRITKVDVYYSPLPMTSTKKVKRNEVAKLFEEK</sequence>
<protein>
    <submittedName>
        <fullName evidence="2">Acyl--CoA ligase</fullName>
    </submittedName>
</protein>
<dbReference type="InterPro" id="IPR000873">
    <property type="entry name" value="AMP-dep_synth/lig_dom"/>
</dbReference>
<keyword evidence="2" id="KW-0436">Ligase</keyword>
<evidence type="ECO:0000313" key="2">
    <source>
        <dbReference type="EMBL" id="MBO8469051.1"/>
    </source>
</evidence>
<dbReference type="AlphaFoldDB" id="A0A9D9ND25"/>
<dbReference type="GO" id="GO:0016405">
    <property type="term" value="F:CoA-ligase activity"/>
    <property type="evidence" value="ECO:0007669"/>
    <property type="project" value="TreeGrafter"/>
</dbReference>
<reference evidence="2" key="1">
    <citation type="submission" date="2020-10" db="EMBL/GenBank/DDBJ databases">
        <authorList>
            <person name="Gilroy R."/>
        </authorList>
    </citation>
    <scope>NUCLEOTIDE SEQUENCE</scope>
    <source>
        <strain evidence="2">14700</strain>
    </source>
</reference>
<dbReference type="Gene3D" id="3.30.300.30">
    <property type="match status" value="1"/>
</dbReference>
<dbReference type="PROSITE" id="PS00455">
    <property type="entry name" value="AMP_BINDING"/>
    <property type="match status" value="1"/>
</dbReference>
<dbReference type="Proteomes" id="UP000810292">
    <property type="component" value="Unassembled WGS sequence"/>
</dbReference>
<dbReference type="Pfam" id="PF00501">
    <property type="entry name" value="AMP-binding"/>
    <property type="match status" value="1"/>
</dbReference>
<dbReference type="SUPFAM" id="SSF56801">
    <property type="entry name" value="Acetyl-CoA synthetase-like"/>
    <property type="match status" value="1"/>
</dbReference>
<dbReference type="Gene3D" id="3.40.50.12780">
    <property type="entry name" value="N-terminal domain of ligase-like"/>
    <property type="match status" value="1"/>
</dbReference>
<name>A0A9D9ND25_9SPIO</name>
<proteinExistence type="predicted"/>
<dbReference type="InterPro" id="IPR045851">
    <property type="entry name" value="AMP-bd_C_sf"/>
</dbReference>
<comment type="caution">
    <text evidence="2">The sequence shown here is derived from an EMBL/GenBank/DDBJ whole genome shotgun (WGS) entry which is preliminary data.</text>
</comment>